<feature type="compositionally biased region" description="Basic and acidic residues" evidence="19">
    <location>
        <begin position="112"/>
        <end position="123"/>
    </location>
</feature>
<dbReference type="SMART" id="SM00570">
    <property type="entry name" value="AWS"/>
    <property type="match status" value="1"/>
</dbReference>
<dbReference type="SMART" id="SM00384">
    <property type="entry name" value="AT_hook"/>
    <property type="match status" value="9"/>
</dbReference>
<evidence type="ECO:0000256" key="10">
    <source>
        <dbReference type="ARBA" id="ARBA00022771"/>
    </source>
</evidence>
<feature type="region of interest" description="Disordered" evidence="19">
    <location>
        <begin position="745"/>
        <end position="832"/>
    </location>
</feature>
<reference evidence="25" key="1">
    <citation type="submission" date="2022-08" db="UniProtKB">
        <authorList>
            <consortium name="EnsemblMetazoa"/>
        </authorList>
    </citation>
    <scope>IDENTIFICATION</scope>
    <source>
        <strain evidence="25">05x7-T-G4-1.051#20</strain>
    </source>
</reference>
<feature type="compositionally biased region" description="Low complexity" evidence="19">
    <location>
        <begin position="10"/>
        <end position="33"/>
    </location>
</feature>
<dbReference type="SMART" id="SM00249">
    <property type="entry name" value="PHD"/>
    <property type="match status" value="1"/>
</dbReference>
<dbReference type="SMART" id="SM00439">
    <property type="entry name" value="BAH"/>
    <property type="match status" value="1"/>
</dbReference>
<dbReference type="CDD" id="cd19174">
    <property type="entry name" value="SET_ASH1L"/>
    <property type="match status" value="1"/>
</dbReference>
<dbReference type="GO" id="GO:0003682">
    <property type="term" value="F:chromatin binding"/>
    <property type="evidence" value="ECO:0007669"/>
    <property type="project" value="InterPro"/>
</dbReference>
<name>A0A8W8I0Q1_MAGGI</name>
<evidence type="ECO:0000259" key="20">
    <source>
        <dbReference type="PROSITE" id="PS50014"/>
    </source>
</evidence>
<dbReference type="InterPro" id="IPR003616">
    <property type="entry name" value="Post-SET_dom"/>
</dbReference>
<evidence type="ECO:0000256" key="8">
    <source>
        <dbReference type="ARBA" id="ARBA00022723"/>
    </source>
</evidence>
<dbReference type="InterPro" id="IPR006560">
    <property type="entry name" value="AWS_dom"/>
</dbReference>
<feature type="compositionally biased region" description="Low complexity" evidence="19">
    <location>
        <begin position="479"/>
        <end position="488"/>
    </location>
</feature>
<evidence type="ECO:0000256" key="13">
    <source>
        <dbReference type="ARBA" id="ARBA00023015"/>
    </source>
</evidence>
<feature type="domain" description="BAH" evidence="23">
    <location>
        <begin position="2099"/>
        <end position="2239"/>
    </location>
</feature>
<feature type="region of interest" description="Disordered" evidence="19">
    <location>
        <begin position="1751"/>
        <end position="1797"/>
    </location>
</feature>
<evidence type="ECO:0000313" key="26">
    <source>
        <dbReference type="Proteomes" id="UP000005408"/>
    </source>
</evidence>
<evidence type="ECO:0000256" key="14">
    <source>
        <dbReference type="ARBA" id="ARBA00023117"/>
    </source>
</evidence>
<dbReference type="Pfam" id="PF01426">
    <property type="entry name" value="BAH"/>
    <property type="match status" value="1"/>
</dbReference>
<dbReference type="CDD" id="cd04717">
    <property type="entry name" value="BAH_polybromo"/>
    <property type="match status" value="1"/>
</dbReference>
<keyword evidence="9" id="KW-0677">Repeat</keyword>
<dbReference type="InterPro" id="IPR019786">
    <property type="entry name" value="Zinc_finger_PHD-type_CS"/>
</dbReference>
<feature type="region of interest" description="Disordered" evidence="19">
    <location>
        <begin position="1"/>
        <end position="148"/>
    </location>
</feature>
<keyword evidence="15" id="KW-0010">Activator</keyword>
<keyword evidence="14 18" id="KW-0103">Bromodomain</keyword>
<feature type="region of interest" description="Disordered" evidence="19">
    <location>
        <begin position="1394"/>
        <end position="1483"/>
    </location>
</feature>
<feature type="region of interest" description="Disordered" evidence="19">
    <location>
        <begin position="865"/>
        <end position="887"/>
    </location>
</feature>
<dbReference type="Gene3D" id="2.170.270.10">
    <property type="entry name" value="SET domain"/>
    <property type="match status" value="1"/>
</dbReference>
<dbReference type="PROSITE" id="PS50868">
    <property type="entry name" value="POST_SET"/>
    <property type="match status" value="1"/>
</dbReference>
<keyword evidence="4" id="KW-0597">Phosphoprotein</keyword>
<feature type="compositionally biased region" description="Basic and acidic residues" evidence="19">
    <location>
        <begin position="1460"/>
        <end position="1469"/>
    </location>
</feature>
<feature type="compositionally biased region" description="Basic and acidic residues" evidence="19">
    <location>
        <begin position="333"/>
        <end position="345"/>
    </location>
</feature>
<feature type="domain" description="Post-SET" evidence="22">
    <location>
        <begin position="1728"/>
        <end position="1744"/>
    </location>
</feature>
<feature type="region of interest" description="Disordered" evidence="19">
    <location>
        <begin position="273"/>
        <end position="303"/>
    </location>
</feature>
<feature type="compositionally biased region" description="Polar residues" evidence="19">
    <location>
        <begin position="127"/>
        <end position="148"/>
    </location>
</feature>
<feature type="region of interest" description="Disordered" evidence="19">
    <location>
        <begin position="479"/>
        <end position="502"/>
    </location>
</feature>
<feature type="region of interest" description="Disordered" evidence="19">
    <location>
        <begin position="1129"/>
        <end position="1183"/>
    </location>
</feature>
<dbReference type="InterPro" id="IPR036427">
    <property type="entry name" value="Bromodomain-like_sf"/>
</dbReference>
<evidence type="ECO:0000256" key="16">
    <source>
        <dbReference type="ARBA" id="ARBA00023163"/>
    </source>
</evidence>
<dbReference type="SMART" id="SM00508">
    <property type="entry name" value="PostSET"/>
    <property type="match status" value="1"/>
</dbReference>
<dbReference type="InterPro" id="IPR001487">
    <property type="entry name" value="Bromodomain"/>
</dbReference>
<feature type="compositionally biased region" description="Basic residues" evidence="19">
    <location>
        <begin position="282"/>
        <end position="295"/>
    </location>
</feature>
<feature type="compositionally biased region" description="Basic and acidic residues" evidence="19">
    <location>
        <begin position="2269"/>
        <end position="2289"/>
    </location>
</feature>
<keyword evidence="26" id="KW-1185">Reference proteome</keyword>
<dbReference type="InterPro" id="IPR013083">
    <property type="entry name" value="Znf_RING/FYVE/PHD"/>
</dbReference>
<dbReference type="Pfam" id="PF00856">
    <property type="entry name" value="SET"/>
    <property type="match status" value="1"/>
</dbReference>
<dbReference type="FunFam" id="3.30.40.10:FF:000113">
    <property type="entry name" value="Histone-lysine N-methyltransferase"/>
    <property type="match status" value="1"/>
</dbReference>
<dbReference type="SMART" id="SM00317">
    <property type="entry name" value="SET"/>
    <property type="match status" value="1"/>
</dbReference>
<dbReference type="InterPro" id="IPR001965">
    <property type="entry name" value="Znf_PHD"/>
</dbReference>
<evidence type="ECO:0000256" key="3">
    <source>
        <dbReference type="ARBA" id="ARBA00022454"/>
    </source>
</evidence>
<feature type="domain" description="Bromo" evidence="20">
    <location>
        <begin position="1904"/>
        <end position="1970"/>
    </location>
</feature>
<feature type="domain" description="SET" evidence="21">
    <location>
        <begin position="1604"/>
        <end position="1720"/>
    </location>
</feature>
<evidence type="ECO:0000256" key="2">
    <source>
        <dbReference type="ARBA" id="ARBA00004286"/>
    </source>
</evidence>
<dbReference type="GO" id="GO:0042800">
    <property type="term" value="F:histone H3K4 methyltransferase activity"/>
    <property type="evidence" value="ECO:0007669"/>
    <property type="project" value="TreeGrafter"/>
</dbReference>
<dbReference type="InterPro" id="IPR017956">
    <property type="entry name" value="AT_hook_DNA-bd_motif"/>
</dbReference>
<dbReference type="PANTHER" id="PTHR46147">
    <property type="entry name" value="HISTONE-LYSINE N-METHYLTRANSFERASE ASH1"/>
    <property type="match status" value="1"/>
</dbReference>
<organism evidence="25 26">
    <name type="scientific">Magallana gigas</name>
    <name type="common">Pacific oyster</name>
    <name type="synonym">Crassostrea gigas</name>
    <dbReference type="NCBI Taxonomy" id="29159"/>
    <lineage>
        <taxon>Eukaryota</taxon>
        <taxon>Metazoa</taxon>
        <taxon>Spiralia</taxon>
        <taxon>Lophotrochozoa</taxon>
        <taxon>Mollusca</taxon>
        <taxon>Bivalvia</taxon>
        <taxon>Autobranchia</taxon>
        <taxon>Pteriomorphia</taxon>
        <taxon>Ostreida</taxon>
        <taxon>Ostreoidea</taxon>
        <taxon>Ostreidae</taxon>
        <taxon>Magallana</taxon>
    </lineage>
</organism>
<keyword evidence="13" id="KW-0805">Transcription regulation</keyword>
<dbReference type="Gene3D" id="1.20.920.10">
    <property type="entry name" value="Bromodomain-like"/>
    <property type="match status" value="1"/>
</dbReference>
<keyword evidence="6" id="KW-0808">Transferase</keyword>
<keyword evidence="17" id="KW-0539">Nucleus</keyword>
<keyword evidence="12" id="KW-0156">Chromatin regulator</keyword>
<dbReference type="SUPFAM" id="SSF82199">
    <property type="entry name" value="SET domain"/>
    <property type="match status" value="1"/>
</dbReference>
<feature type="compositionally biased region" description="Basic residues" evidence="19">
    <location>
        <begin position="1766"/>
        <end position="1782"/>
    </location>
</feature>
<dbReference type="Gene3D" id="3.30.40.10">
    <property type="entry name" value="Zinc/RING finger domain, C3HC4 (zinc finger)"/>
    <property type="match status" value="1"/>
</dbReference>
<feature type="compositionally biased region" description="Low complexity" evidence="19">
    <location>
        <begin position="747"/>
        <end position="761"/>
    </location>
</feature>
<evidence type="ECO:0000256" key="12">
    <source>
        <dbReference type="ARBA" id="ARBA00022853"/>
    </source>
</evidence>
<evidence type="ECO:0000256" key="4">
    <source>
        <dbReference type="ARBA" id="ARBA00022553"/>
    </source>
</evidence>
<dbReference type="InterPro" id="IPR001025">
    <property type="entry name" value="BAH_dom"/>
</dbReference>
<evidence type="ECO:0000256" key="19">
    <source>
        <dbReference type="SAM" id="MobiDB-lite"/>
    </source>
</evidence>
<feature type="region of interest" description="Disordered" evidence="19">
    <location>
        <begin position="551"/>
        <end position="576"/>
    </location>
</feature>
<evidence type="ECO:0000313" key="25">
    <source>
        <dbReference type="EnsemblMetazoa" id="G11961.1:cds"/>
    </source>
</evidence>
<dbReference type="PROSITE" id="PS01359">
    <property type="entry name" value="ZF_PHD_1"/>
    <property type="match status" value="1"/>
</dbReference>
<feature type="region of interest" description="Disordered" evidence="19">
    <location>
        <begin position="229"/>
        <end position="249"/>
    </location>
</feature>
<dbReference type="Proteomes" id="UP000005408">
    <property type="component" value="Unassembled WGS sequence"/>
</dbReference>
<dbReference type="OrthoDB" id="79252at2759"/>
<accession>A0A8W8I0Q1</accession>
<dbReference type="Pfam" id="PF20826">
    <property type="entry name" value="PHD_5"/>
    <property type="match status" value="1"/>
</dbReference>
<protein>
    <recommendedName>
        <fullName evidence="27">Histone-lysine N-methyltransferase ASH1L</fullName>
    </recommendedName>
</protein>
<evidence type="ECO:0000259" key="23">
    <source>
        <dbReference type="PROSITE" id="PS51038"/>
    </source>
</evidence>
<keyword evidence="8" id="KW-0479">Metal-binding</keyword>
<feature type="compositionally biased region" description="Polar residues" evidence="19">
    <location>
        <begin position="87"/>
        <end position="96"/>
    </location>
</feature>
<dbReference type="PROSITE" id="PS51215">
    <property type="entry name" value="AWS"/>
    <property type="match status" value="1"/>
</dbReference>
<dbReference type="CDD" id="cd15548">
    <property type="entry name" value="PHD_ASH1L"/>
    <property type="match status" value="1"/>
</dbReference>
<dbReference type="FunFam" id="2.170.270.10:FF:000011">
    <property type="entry name" value="Histone-lysine N-methyltransferase"/>
    <property type="match status" value="1"/>
</dbReference>
<feature type="compositionally biased region" description="Basic residues" evidence="19">
    <location>
        <begin position="564"/>
        <end position="575"/>
    </location>
</feature>
<dbReference type="PROSITE" id="PS50014">
    <property type="entry name" value="BROMODOMAIN_2"/>
    <property type="match status" value="1"/>
</dbReference>
<feature type="compositionally biased region" description="Polar residues" evidence="19">
    <location>
        <begin position="671"/>
        <end position="693"/>
    </location>
</feature>
<feature type="compositionally biased region" description="Basic residues" evidence="19">
    <location>
        <begin position="1413"/>
        <end position="1423"/>
    </location>
</feature>
<feature type="compositionally biased region" description="Basic residues" evidence="19">
    <location>
        <begin position="489"/>
        <end position="499"/>
    </location>
</feature>
<dbReference type="SUPFAM" id="SSF57903">
    <property type="entry name" value="FYVE/PHD zinc finger"/>
    <property type="match status" value="1"/>
</dbReference>
<dbReference type="SUPFAM" id="SSF47370">
    <property type="entry name" value="Bromodomain"/>
    <property type="match status" value="1"/>
</dbReference>
<dbReference type="InterPro" id="IPR046341">
    <property type="entry name" value="SET_dom_sf"/>
</dbReference>
<feature type="compositionally biased region" description="Basic and acidic residues" evidence="19">
    <location>
        <begin position="2296"/>
        <end position="2327"/>
    </location>
</feature>
<comment type="subcellular location">
    <subcellularLocation>
        <location evidence="2">Chromosome</location>
    </subcellularLocation>
    <subcellularLocation>
        <location evidence="1">Nucleus</location>
    </subcellularLocation>
</comment>
<dbReference type="PROSITE" id="PS50280">
    <property type="entry name" value="SET"/>
    <property type="match status" value="1"/>
</dbReference>
<evidence type="ECO:0000256" key="6">
    <source>
        <dbReference type="ARBA" id="ARBA00022679"/>
    </source>
</evidence>
<dbReference type="OMA" id="MSNRERC"/>
<evidence type="ECO:0000259" key="21">
    <source>
        <dbReference type="PROSITE" id="PS50280"/>
    </source>
</evidence>
<evidence type="ECO:0000256" key="9">
    <source>
        <dbReference type="ARBA" id="ARBA00022737"/>
    </source>
</evidence>
<proteinExistence type="predicted"/>
<evidence type="ECO:0000256" key="17">
    <source>
        <dbReference type="ARBA" id="ARBA00023242"/>
    </source>
</evidence>
<evidence type="ECO:0000259" key="24">
    <source>
        <dbReference type="PROSITE" id="PS51215"/>
    </source>
</evidence>
<dbReference type="Pfam" id="PF17907">
    <property type="entry name" value="AWS"/>
    <property type="match status" value="1"/>
</dbReference>
<dbReference type="Gene3D" id="2.30.30.490">
    <property type="match status" value="1"/>
</dbReference>
<evidence type="ECO:0000256" key="1">
    <source>
        <dbReference type="ARBA" id="ARBA00004123"/>
    </source>
</evidence>
<feature type="region of interest" description="Disordered" evidence="19">
    <location>
        <begin position="2263"/>
        <end position="2327"/>
    </location>
</feature>
<dbReference type="GO" id="GO:0005694">
    <property type="term" value="C:chromosome"/>
    <property type="evidence" value="ECO:0007669"/>
    <property type="project" value="UniProtKB-SubCell"/>
</dbReference>
<keyword evidence="10" id="KW-0863">Zinc-finger</keyword>
<evidence type="ECO:0000259" key="22">
    <source>
        <dbReference type="PROSITE" id="PS50868"/>
    </source>
</evidence>
<evidence type="ECO:0000256" key="5">
    <source>
        <dbReference type="ARBA" id="ARBA00022603"/>
    </source>
</evidence>
<feature type="compositionally biased region" description="Polar residues" evidence="19">
    <location>
        <begin position="40"/>
        <end position="59"/>
    </location>
</feature>
<sequence length="2366" mass="267808">MNREDPEVTSHVYSSESPHSSTAESSDSDNASSSEKEFSVQGTNFKQGQLKLTISAKQKSSSSSSSPSYDEGQGSRLNEEDSVFVDTGQSCRTNPEQYVRKSSTRMEYPNDSNEHTSESRYDAEGPNASNYTEEGSNQSSEGFQNTFQQFVQSSGVEEQVLDEAKISSSGSKDKFSSKCYVLLDKKSSPLKRHYRKMASKAGSVKDVGNLDKIREKTKSLASRKKNLVVSEATKDDNSESECEHTNEIPESECSNLHDNIFDKMMNTALNNISSSEADSKSQKKRRPLKANKSKQRPSNCDIEKESEIPCEINSSKLAADVARNEFIFRNTRSGDESDAMSDRTRPGSVHDQQESFSRLDNMQSNVSPDSGISLADSPVGNESPISVTLSDINSKVNVGVYTSDICCVQTSEKLDSAETVSCEMASSCQKQDAMNGGSGVDLQKSNHRHDKEFDMGSPHCDSLVVNTNLGDNILGCCSSSDTSSSHSPSPKKKSVGRVPKRAEFLRLHKSSTLLTTGKMPVQVDDTISKEDNSFSVPLIPGPSLQERLAQCPDRVQEEDEPPQPKKRKYTKHKKNSEKVLKKAFDVYEFHEGDKPIKKRSVGRPPGQGKAKISGGGRGPGRPPGKPTFKKRGPGRPPKVVSAQAAKRGPGRPKGSLNKKTLLARAGVNHSKGVNNSQKTSTAPGTKKTSSTEVESGLILPENILDQLSQIDANSDVINFSDISPSKSSESSLSEAHNNYLQNLSDISPAKSTSSVESSSFSFKPPIYQMRAPSPVPCQKPPERRKVGRPRKRPLKPEASLPSTSSDRHGFDQFPTSSVDNESEDRELESIIQSVQNSISSQFHNPSMLALDDLHESSIEDELNSIEPTFDPVPSVGQQHSAESKLKQVPKIRKPKLHVMMRKHGNLKSKRGRKKKKYTVTPTEFSGGSFTDKYNAFSSSPKFKLSSAKTLLGFTSKSSILASSNFDSDPEDGDENRHFLQKMKQQQKLKKKKEKLINFRSKHRNIVDPLFLNHLEYVIDNFHLLAISRPEETFIRVKPGEVPLPSIFKLTKINVKSKKKDIRHPFESEKVKRLKTSRSRDFALQIMEKKSKMKSFHRKLFSFKEKKFFPSWNHSDDDLGLQQYVPNVPPKKRHKFLSDIPPTTKNLTGMGAGPVQQPEKRKPGRPRKNPVLKPSSECRSGEVAQRNRQLLTGVKSTSSNLITKDGRETSINSQGSINLCESPRIPLPPDNSFVTNSAVPPNSKFSGYQVNSISVQTESCVDCIQLQCSSKSVHRKRGRKPGSVVLKDHSKVPSGQLSKSFAIKIKEKLLRGRKKKRKVGRPRTRPLDQDPKVSKIIHRKKSHARLPTSKPFLHQAEGDLMCNNVTPNGDNVNNTIESVIRNVCSEYEPLPCKEQKKSSVFGVDSDDEDYVPSKRVKKRNHLKSKLPSTSTEASDSDIGNKRDVTGLPKKKYQKAGLFSDTYKEDPDPKKIPSSGGSSKSREKVVYKKQGSLLPPPIHVGKHLRERQCDFHLSYDIWWQLINDLLPKREGYEEKYRKIRNNIHVDVKPVCDEAHPCTCKRPYDPEVKGCGEECLNRMMYTECDISTCPCQEQCLNQRFHKHEWVSGLEVIVTKDRGYGIRTSDSISNGQFILEYLGEVVSEAEFRRRMTEEYSQERHHYCLNLDSGAVIDGYRMGNIGRYVNHSCEPNCEMQKWNVNGVYRMGLFALKDISPNMELTYDYNFHSFNVDAQQLCRCGSENCRGVIGGKTQRVNGLVKEKSKGPGRPPKDKRKSKNRLKKYKEKKSGKDSSATSTMSTVKPMSHKERFFARTHAIFLLRNIDKQRHIGRKAPEKLDKEEEYVKATGYTKKDVFLSQLTALKTARSVKTRRLALAEENTELTQTARLAQVFNSVCRQVMEYKDKDGRDPVSTLALPSKKKHPEYYTVIENPTDFQIIEKNIFSGAYADLEAFDKDMNTLFKNAERYSGRSSWMGQLVAELRKVYVTAKAEAAPILEDILGEGSVQSLDRETTETEAVEGLEEEEEEVIRCVCGIFRDEGLMIQCEKCFIWQHCDCMKVKGEVENYLCELCQPRPVEKEILADPQPDDATEGWTYYMTLMRDEIQIRVGDCVYVLREVPKPENRIPIDSVKTSYRVISEIGQDKLDIFRIERLWKDENGRNFAFGHNYYRPHETFHEPSRKFFPNEVFRMPIYEIIPFDAIVGGCCVMDLNTFCKGRPKGTREQDIFICEYRMDKTAHLFYKISKQPYVINTKSYCFDKYEKRLNPKRTYSPHEVPEQYKRKTAMEERSQTEIPKRKKTVKEHYQEQKSPKTEEQREMMVKMEEEKRREKRDHIDAITLKLLDLTPKKQRLDVSYLLDKKRQQKKPHVLDV</sequence>
<dbReference type="Pfam" id="PF00439">
    <property type="entry name" value="Bromodomain"/>
    <property type="match status" value="1"/>
</dbReference>
<dbReference type="InterPro" id="IPR043151">
    <property type="entry name" value="BAH_sf"/>
</dbReference>
<keyword evidence="5" id="KW-0489">Methyltransferase</keyword>
<feature type="region of interest" description="Disordered" evidence="19">
    <location>
        <begin position="595"/>
        <end position="695"/>
    </location>
</feature>
<dbReference type="EnsemblMetazoa" id="G11961.1">
    <property type="protein sequence ID" value="G11961.1:cds"/>
    <property type="gene ID" value="G11961"/>
</dbReference>
<dbReference type="GO" id="GO:0006355">
    <property type="term" value="P:regulation of DNA-templated transcription"/>
    <property type="evidence" value="ECO:0007669"/>
    <property type="project" value="TreeGrafter"/>
</dbReference>
<feature type="domain" description="AWS" evidence="24">
    <location>
        <begin position="1550"/>
        <end position="1601"/>
    </location>
</feature>
<dbReference type="PROSITE" id="PS51038">
    <property type="entry name" value="BAH"/>
    <property type="match status" value="1"/>
</dbReference>
<evidence type="ECO:0000256" key="7">
    <source>
        <dbReference type="ARBA" id="ARBA00022691"/>
    </source>
</evidence>
<dbReference type="InterPro" id="IPR043319">
    <property type="entry name" value="PHD_ASH1L"/>
</dbReference>
<dbReference type="GO" id="GO:0003677">
    <property type="term" value="F:DNA binding"/>
    <property type="evidence" value="ECO:0007669"/>
    <property type="project" value="InterPro"/>
</dbReference>
<feature type="compositionally biased region" description="Basic and acidic residues" evidence="19">
    <location>
        <begin position="232"/>
        <end position="247"/>
    </location>
</feature>
<keyword evidence="16" id="KW-0804">Transcription</keyword>
<evidence type="ECO:0008006" key="27">
    <source>
        <dbReference type="Google" id="ProtNLM"/>
    </source>
</evidence>
<keyword evidence="11" id="KW-0862">Zinc</keyword>
<dbReference type="InterPro" id="IPR011011">
    <property type="entry name" value="Znf_FYVE_PHD"/>
</dbReference>
<evidence type="ECO:0000256" key="18">
    <source>
        <dbReference type="PROSITE-ProRule" id="PRU00035"/>
    </source>
</evidence>
<dbReference type="GO" id="GO:0032259">
    <property type="term" value="P:methylation"/>
    <property type="evidence" value="ECO:0007669"/>
    <property type="project" value="UniProtKB-KW"/>
</dbReference>
<dbReference type="InterPro" id="IPR001214">
    <property type="entry name" value="SET_dom"/>
</dbReference>
<feature type="region of interest" description="Disordered" evidence="19">
    <location>
        <begin position="333"/>
        <end position="355"/>
    </location>
</feature>
<keyword evidence="7" id="KW-0949">S-adenosyl-L-methionine</keyword>
<keyword evidence="3" id="KW-0158">Chromosome</keyword>
<dbReference type="SMART" id="SM00297">
    <property type="entry name" value="BROMO"/>
    <property type="match status" value="1"/>
</dbReference>
<dbReference type="GO" id="GO:0008270">
    <property type="term" value="F:zinc ion binding"/>
    <property type="evidence" value="ECO:0007669"/>
    <property type="project" value="UniProtKB-KW"/>
</dbReference>
<evidence type="ECO:0000256" key="11">
    <source>
        <dbReference type="ARBA" id="ARBA00022833"/>
    </source>
</evidence>
<dbReference type="GO" id="GO:0005654">
    <property type="term" value="C:nucleoplasm"/>
    <property type="evidence" value="ECO:0007669"/>
    <property type="project" value="TreeGrafter"/>
</dbReference>
<evidence type="ECO:0000256" key="15">
    <source>
        <dbReference type="ARBA" id="ARBA00023159"/>
    </source>
</evidence>
<dbReference type="PANTHER" id="PTHR46147:SF3">
    <property type="entry name" value="HISTONE-LYSINE N-METHYLTRANSFERASE ASH1"/>
    <property type="match status" value="1"/>
</dbReference>